<dbReference type="GO" id="GO:0006281">
    <property type="term" value="P:DNA repair"/>
    <property type="evidence" value="ECO:0007669"/>
    <property type="project" value="UniProtKB-ARBA"/>
</dbReference>
<dbReference type="Pfam" id="PF04434">
    <property type="entry name" value="SWIM"/>
    <property type="match status" value="1"/>
</dbReference>
<sequence length="266" mass="29973">MNKSLNLLKSGHVINVQELKTIMGPCFISGQVIRQASVTSSPYRVKIELDGSRVIKTANCECAAGAGEKCKHIGAVYYYINNEESSSKTDLPQTWGKPSKAGEEKYKKGKQISELFHPKKPRLDVAPVDKNYFIENSNLLSLSCPLSYNLKIETQTQVDIVCEDTIQFIINHVEESINFDFYNSYLNTLEQSSNVWLENRKFRISASNKAHKIKTSKTKTDEKKLALAKTLYNNKQLTGKAAVNVTYGLQTENIAFEVYSKMVNLL</sequence>
<evidence type="ECO:0000313" key="4">
    <source>
        <dbReference type="Proteomes" id="UP000478052"/>
    </source>
</evidence>
<dbReference type="GO" id="GO:0008270">
    <property type="term" value="F:zinc ion binding"/>
    <property type="evidence" value="ECO:0007669"/>
    <property type="project" value="UniProtKB-KW"/>
</dbReference>
<dbReference type="PROSITE" id="PS50966">
    <property type="entry name" value="ZF_SWIM"/>
    <property type="match status" value="1"/>
</dbReference>
<keyword evidence="1" id="KW-0863">Zinc-finger</keyword>
<evidence type="ECO:0000256" key="1">
    <source>
        <dbReference type="PROSITE-ProRule" id="PRU00325"/>
    </source>
</evidence>
<evidence type="ECO:0000313" key="3">
    <source>
        <dbReference type="EMBL" id="KAF0709979.1"/>
    </source>
</evidence>
<dbReference type="PANTHER" id="PTHR47526">
    <property type="entry name" value="ATP-DEPENDENT DNA HELICASE"/>
    <property type="match status" value="1"/>
</dbReference>
<dbReference type="OrthoDB" id="7697670at2759"/>
<comment type="caution">
    <text evidence="3">The sequence shown here is derived from an EMBL/GenBank/DDBJ whole genome shotgun (WGS) entry which is preliminary data.</text>
</comment>
<feature type="domain" description="SWIM-type" evidence="2">
    <location>
        <begin position="43"/>
        <end position="81"/>
    </location>
</feature>
<dbReference type="SUPFAM" id="SSF52980">
    <property type="entry name" value="Restriction endonuclease-like"/>
    <property type="match status" value="1"/>
</dbReference>
<reference evidence="3 4" key="1">
    <citation type="submission" date="2019-08" db="EMBL/GenBank/DDBJ databases">
        <title>Whole genome of Aphis craccivora.</title>
        <authorList>
            <person name="Voronova N.V."/>
            <person name="Shulinski R.S."/>
            <person name="Bandarenka Y.V."/>
            <person name="Zhorov D.G."/>
            <person name="Warner D."/>
        </authorList>
    </citation>
    <scope>NUCLEOTIDE SEQUENCE [LARGE SCALE GENOMIC DNA]</scope>
    <source>
        <strain evidence="3">180601</strain>
        <tissue evidence="3">Whole Body</tissue>
    </source>
</reference>
<evidence type="ECO:0000259" key="2">
    <source>
        <dbReference type="PROSITE" id="PS50966"/>
    </source>
</evidence>
<organism evidence="3 4">
    <name type="scientific">Aphis craccivora</name>
    <name type="common">Cowpea aphid</name>
    <dbReference type="NCBI Taxonomy" id="307492"/>
    <lineage>
        <taxon>Eukaryota</taxon>
        <taxon>Metazoa</taxon>
        <taxon>Ecdysozoa</taxon>
        <taxon>Arthropoda</taxon>
        <taxon>Hexapoda</taxon>
        <taxon>Insecta</taxon>
        <taxon>Pterygota</taxon>
        <taxon>Neoptera</taxon>
        <taxon>Paraneoptera</taxon>
        <taxon>Hemiptera</taxon>
        <taxon>Sternorrhyncha</taxon>
        <taxon>Aphidomorpha</taxon>
        <taxon>Aphidoidea</taxon>
        <taxon>Aphididae</taxon>
        <taxon>Aphidini</taxon>
        <taxon>Aphis</taxon>
        <taxon>Aphis</taxon>
    </lineage>
</organism>
<keyword evidence="1" id="KW-0862">Zinc</keyword>
<dbReference type="Gene3D" id="3.90.320.10">
    <property type="match status" value="1"/>
</dbReference>
<keyword evidence="4" id="KW-1185">Reference proteome</keyword>
<protein>
    <submittedName>
        <fullName evidence="3">Zinc finger MYM-type protein 1-like</fullName>
    </submittedName>
</protein>
<dbReference type="EMBL" id="VUJU01011776">
    <property type="protein sequence ID" value="KAF0709979.1"/>
    <property type="molecule type" value="Genomic_DNA"/>
</dbReference>
<dbReference type="Proteomes" id="UP000478052">
    <property type="component" value="Unassembled WGS sequence"/>
</dbReference>
<proteinExistence type="predicted"/>
<accession>A0A6G0VVR2</accession>
<dbReference type="InterPro" id="IPR007527">
    <property type="entry name" value="Znf_SWIM"/>
</dbReference>
<name>A0A6G0VVR2_APHCR</name>
<feature type="non-terminal residue" evidence="3">
    <location>
        <position position="266"/>
    </location>
</feature>
<dbReference type="InterPro" id="IPR011335">
    <property type="entry name" value="Restrct_endonuc-II-like"/>
</dbReference>
<dbReference type="PANTHER" id="PTHR47526:SF3">
    <property type="entry name" value="PHD-TYPE DOMAIN-CONTAINING PROTEIN"/>
    <property type="match status" value="1"/>
</dbReference>
<dbReference type="InterPro" id="IPR011604">
    <property type="entry name" value="PDDEXK-like_dom_sf"/>
</dbReference>
<gene>
    <name evidence="3" type="ORF">FWK35_00035133</name>
</gene>
<dbReference type="AlphaFoldDB" id="A0A6G0VVR2"/>
<keyword evidence="1" id="KW-0479">Metal-binding</keyword>